<protein>
    <submittedName>
        <fullName evidence="3">Tripartite tricarboxylate transporter TctB family protein</fullName>
    </submittedName>
</protein>
<organism evidence="3 4">
    <name type="scientific">Kocuria rosea</name>
    <name type="common">Deinococcus erythromyxa</name>
    <name type="synonym">Micrococcus rubens</name>
    <dbReference type="NCBI Taxonomy" id="1275"/>
    <lineage>
        <taxon>Bacteria</taxon>
        <taxon>Bacillati</taxon>
        <taxon>Actinomycetota</taxon>
        <taxon>Actinomycetes</taxon>
        <taxon>Micrococcales</taxon>
        <taxon>Micrococcaceae</taxon>
        <taxon>Kocuria</taxon>
    </lineage>
</organism>
<keyword evidence="1" id="KW-1133">Transmembrane helix</keyword>
<evidence type="ECO:0000256" key="1">
    <source>
        <dbReference type="SAM" id="Phobius"/>
    </source>
</evidence>
<keyword evidence="1" id="KW-0812">Transmembrane</keyword>
<name>A0A4R5YK54_KOCRO</name>
<proteinExistence type="predicted"/>
<evidence type="ECO:0000313" key="3">
    <source>
        <dbReference type="EMBL" id="TDL44908.1"/>
    </source>
</evidence>
<evidence type="ECO:0000259" key="2">
    <source>
        <dbReference type="Pfam" id="PF07331"/>
    </source>
</evidence>
<evidence type="ECO:0000313" key="4">
    <source>
        <dbReference type="Proteomes" id="UP000295163"/>
    </source>
</evidence>
<dbReference type="AlphaFoldDB" id="A0A4R5YK54"/>
<sequence>MKQSRPDDTASVADVLHDQETAVEELTPEQLAAQWEAEGPPPGGRAAALGSTLVVTVLAAAAAVLSLRMGLGTPQQPAPGMWPFVVSVVAVVIGLSHLVLGRRGGEGEKFTRESLLAACGLVTLVGLVLLMPVIGFEIPALLLSFVWMKFLGGETWRAAALYSALVVVAFYLIFITALGTSIPHLF</sequence>
<dbReference type="Proteomes" id="UP000295163">
    <property type="component" value="Unassembled WGS sequence"/>
</dbReference>
<accession>A0A4R5YK54</accession>
<gene>
    <name evidence="3" type="ORF">E2R59_07210</name>
</gene>
<keyword evidence="1" id="KW-0472">Membrane</keyword>
<comment type="caution">
    <text evidence="3">The sequence shown here is derived from an EMBL/GenBank/DDBJ whole genome shotgun (WGS) entry which is preliminary data.</text>
</comment>
<feature type="domain" description="DUF1468" evidence="2">
    <location>
        <begin position="53"/>
        <end position="183"/>
    </location>
</feature>
<dbReference type="EMBL" id="SMZT01000002">
    <property type="protein sequence ID" value="TDL44908.1"/>
    <property type="molecule type" value="Genomic_DNA"/>
</dbReference>
<feature type="transmembrane region" description="Helical" evidence="1">
    <location>
        <begin position="159"/>
        <end position="182"/>
    </location>
</feature>
<reference evidence="3 4" key="1">
    <citation type="submission" date="2019-03" db="EMBL/GenBank/DDBJ databases">
        <title>Genome Sequencing and Assembly of Various Microbes Isolated from Partially Reclaimed Soil and Acid Mine Drainage (AMD) Site.</title>
        <authorList>
            <person name="Steinbock B."/>
            <person name="Bechtold R."/>
            <person name="Sevigny J.L."/>
            <person name="Thomas D."/>
            <person name="Cuthill L.R."/>
            <person name="Aveiro Johannsen E.J."/>
            <person name="Thomas K."/>
            <person name="Ghosh A."/>
        </authorList>
    </citation>
    <scope>NUCLEOTIDE SEQUENCE [LARGE SCALE GENOMIC DNA]</scope>
    <source>
        <strain evidence="3 4">S-A3</strain>
    </source>
</reference>
<dbReference type="InterPro" id="IPR009936">
    <property type="entry name" value="DUF1468"/>
</dbReference>
<feature type="transmembrane region" description="Helical" evidence="1">
    <location>
        <begin position="81"/>
        <end position="100"/>
    </location>
</feature>
<feature type="transmembrane region" description="Helical" evidence="1">
    <location>
        <begin position="121"/>
        <end position="147"/>
    </location>
</feature>
<feature type="transmembrane region" description="Helical" evidence="1">
    <location>
        <begin position="46"/>
        <end position="69"/>
    </location>
</feature>
<dbReference type="Pfam" id="PF07331">
    <property type="entry name" value="TctB"/>
    <property type="match status" value="1"/>
</dbReference>